<feature type="domain" description="Fumarylacetoacetase-like C-terminal" evidence="6">
    <location>
        <begin position="4"/>
        <end position="208"/>
    </location>
</feature>
<organism evidence="7 8">
    <name type="scientific">Geodia barretti</name>
    <name type="common">Barrett's horny sponge</name>
    <dbReference type="NCBI Taxonomy" id="519541"/>
    <lineage>
        <taxon>Eukaryota</taxon>
        <taxon>Metazoa</taxon>
        <taxon>Porifera</taxon>
        <taxon>Demospongiae</taxon>
        <taxon>Heteroscleromorpha</taxon>
        <taxon>Tetractinellida</taxon>
        <taxon>Astrophorina</taxon>
        <taxon>Geodiidae</taxon>
        <taxon>Geodia</taxon>
    </lineage>
</organism>
<proteinExistence type="inferred from homology"/>
<dbReference type="EC" id="5.3.2.2" evidence="5"/>
<evidence type="ECO:0000256" key="4">
    <source>
        <dbReference type="ARBA" id="ARBA00044911"/>
    </source>
</evidence>
<evidence type="ECO:0000256" key="3">
    <source>
        <dbReference type="ARBA" id="ARBA00042340"/>
    </source>
</evidence>
<dbReference type="Gene3D" id="3.90.850.10">
    <property type="entry name" value="Fumarylacetoacetase-like, C-terminal domain"/>
    <property type="match status" value="1"/>
</dbReference>
<evidence type="ECO:0000256" key="1">
    <source>
        <dbReference type="ARBA" id="ARBA00010211"/>
    </source>
</evidence>
<dbReference type="InterPro" id="IPR011234">
    <property type="entry name" value="Fumarylacetoacetase-like_C"/>
</dbReference>
<protein>
    <recommendedName>
        <fullName evidence="5">oxaloacetate tautomerase</fullName>
        <ecNumber evidence="5">5.3.2.2</ecNumber>
    </recommendedName>
    <alternativeName>
        <fullName evidence="3">Fumarylacetoacetate hydrolase domain-containing protein 1</fullName>
    </alternativeName>
</protein>
<dbReference type="GO" id="GO:0046872">
    <property type="term" value="F:metal ion binding"/>
    <property type="evidence" value="ECO:0007669"/>
    <property type="project" value="UniProtKB-KW"/>
</dbReference>
<dbReference type="EMBL" id="CASHTH010000800">
    <property type="protein sequence ID" value="CAI8007864.1"/>
    <property type="molecule type" value="Genomic_DNA"/>
</dbReference>
<reference evidence="7" key="1">
    <citation type="submission" date="2023-03" db="EMBL/GenBank/DDBJ databases">
        <authorList>
            <person name="Steffen K."/>
            <person name="Cardenas P."/>
        </authorList>
    </citation>
    <scope>NUCLEOTIDE SEQUENCE</scope>
</reference>
<name>A0AA35RAX2_GEOBA</name>
<evidence type="ECO:0000313" key="8">
    <source>
        <dbReference type="Proteomes" id="UP001174909"/>
    </source>
</evidence>
<dbReference type="AlphaFoldDB" id="A0AA35RAX2"/>
<dbReference type="Proteomes" id="UP001174909">
    <property type="component" value="Unassembled WGS sequence"/>
</dbReference>
<evidence type="ECO:0000313" key="7">
    <source>
        <dbReference type="EMBL" id="CAI8007864.1"/>
    </source>
</evidence>
<keyword evidence="2" id="KW-0479">Metal-binding</keyword>
<comment type="similarity">
    <text evidence="1">Belongs to the FAH family.</text>
</comment>
<dbReference type="PANTHER" id="PTHR11820">
    <property type="entry name" value="ACYLPYRUVASE"/>
    <property type="match status" value="1"/>
</dbReference>
<accession>A0AA35RAX2</accession>
<comment type="caution">
    <text evidence="7">The sequence shown here is derived from an EMBL/GenBank/DDBJ whole genome shotgun (WGS) entry which is preliminary data.</text>
</comment>
<evidence type="ECO:0000259" key="6">
    <source>
        <dbReference type="Pfam" id="PF01557"/>
    </source>
</evidence>
<dbReference type="Pfam" id="PF01557">
    <property type="entry name" value="FAA_hydrolase"/>
    <property type="match status" value="1"/>
</dbReference>
<comment type="catalytic activity">
    <reaction evidence="4">
        <text>oxaloacetate = enol-oxaloacetate</text>
        <dbReference type="Rhea" id="RHEA:16021"/>
        <dbReference type="ChEBI" id="CHEBI:16452"/>
        <dbReference type="ChEBI" id="CHEBI:17479"/>
        <dbReference type="EC" id="5.3.2.2"/>
    </reaction>
    <physiologicalReaction direction="right-to-left" evidence="4">
        <dbReference type="Rhea" id="RHEA:16023"/>
    </physiologicalReaction>
</comment>
<sequence length="212" mass="22806">MPGKIIAIGRNYVSHLAHSASLVGGDIELPKVPEPFFKTPSSVVGPNDPIVIPREAIEEGVLVEEEAELTLVIGKQCRRATQENALDFVLGVTCGNDVSARNWQRGDLSWWRAKSSDTFSPIGPYIVTGLDPDNLLLTGRINGEVIQQSGTDDLAHNCRRIIEFVSSVLTLEPGDVIMTGTPGEPGEIKRGDVVEVELEGVGVLSNPVIAEE</sequence>
<dbReference type="SUPFAM" id="SSF56529">
    <property type="entry name" value="FAH"/>
    <property type="match status" value="1"/>
</dbReference>
<evidence type="ECO:0000256" key="2">
    <source>
        <dbReference type="ARBA" id="ARBA00022723"/>
    </source>
</evidence>
<keyword evidence="8" id="KW-1185">Reference proteome</keyword>
<dbReference type="PANTHER" id="PTHR11820:SF112">
    <property type="entry name" value="FUMARYLACETOACETATE HYDROLASE FAMILY PROTEIN (AFU_ORTHOLOGUE AFUA_1G02370)-RELATED"/>
    <property type="match status" value="1"/>
</dbReference>
<dbReference type="GO" id="GO:0050163">
    <property type="term" value="F:oxaloacetate tautomerase activity"/>
    <property type="evidence" value="ECO:0007669"/>
    <property type="project" value="UniProtKB-EC"/>
</dbReference>
<evidence type="ECO:0000256" key="5">
    <source>
        <dbReference type="ARBA" id="ARBA00044973"/>
    </source>
</evidence>
<gene>
    <name evidence="7" type="ORF">GBAR_LOCUS5443</name>
</gene>
<dbReference type="InterPro" id="IPR036663">
    <property type="entry name" value="Fumarylacetoacetase_C_sf"/>
</dbReference>